<evidence type="ECO:0000313" key="3">
    <source>
        <dbReference type="EMBL" id="ARN80095.1"/>
    </source>
</evidence>
<dbReference type="AlphaFoldDB" id="A0A1W6MR91"/>
<gene>
    <name evidence="3" type="ORF">B1812_02255</name>
</gene>
<dbReference type="EMBL" id="CP019948">
    <property type="protein sequence ID" value="ARN80095.1"/>
    <property type="molecule type" value="Genomic_DNA"/>
</dbReference>
<dbReference type="InterPro" id="IPR000713">
    <property type="entry name" value="Mur_ligase_N"/>
</dbReference>
<evidence type="ECO:0000259" key="1">
    <source>
        <dbReference type="Pfam" id="PF01225"/>
    </source>
</evidence>
<dbReference type="GO" id="GO:0016881">
    <property type="term" value="F:acid-amino acid ligase activity"/>
    <property type="evidence" value="ECO:0007669"/>
    <property type="project" value="InterPro"/>
</dbReference>
<sequence length="466" mass="49549">MLAQNVHFIGIAGAGMSAVAKLLRDSGVSVTGSDEGVYPPISDFLTAEGLPYVVGYSPANIPPQTDVIVIGKNARLVSATNAEVRAAFDSGKTILSFPEVLTLLAKGRETAVVAGSYGKSTCAALLAHVLEQGGVDPSFFIGAIPLTPSTSSRLGAGKIFILEGDEYPSSNTDSRAKFLHYRPKSLLLAPLAHDHVNVYPTIEDYLRPFAQLAEMPEQMVACTEGALSGQFLASLRRPVITYGLGTGDYVAANIAWGATTHFDLTYRGARVMRLATSQLGEHSIQNIVGVAAFVLSQGLLGEGVFARGVASFKGVRRRLDLKTEKSAIPIFEGFGSSYEKARSAIAAVKLHFPKRRLVVAFEPHAFSWRNREALAWYDDAFRGAETVFVYEPATQGAATHAQVTQAEITARIAASGINAIVLPHVDPAPVVGERLRADDVVLLLTSGALGGLIETLPALAEKMFPA</sequence>
<reference evidence="3 4" key="1">
    <citation type="submission" date="2017-02" db="EMBL/GenBank/DDBJ databases">
        <authorList>
            <person name="Peterson S.W."/>
        </authorList>
    </citation>
    <scope>NUCLEOTIDE SEQUENCE [LARGE SCALE GENOMIC DNA]</scope>
    <source>
        <strain evidence="3 4">S285</strain>
    </source>
</reference>
<dbReference type="STRING" id="655015.B1812_02255"/>
<dbReference type="InterPro" id="IPR050061">
    <property type="entry name" value="MurCDEF_pg_biosynth"/>
</dbReference>
<dbReference type="InterPro" id="IPR036615">
    <property type="entry name" value="Mur_ligase_C_dom_sf"/>
</dbReference>
<dbReference type="Pfam" id="PF01225">
    <property type="entry name" value="Mur_ligase"/>
    <property type="match status" value="1"/>
</dbReference>
<accession>A0A1W6MR91</accession>
<dbReference type="InterPro" id="IPR036565">
    <property type="entry name" value="Mur-like_cat_sf"/>
</dbReference>
<dbReference type="Proteomes" id="UP000193978">
    <property type="component" value="Chromosome"/>
</dbReference>
<dbReference type="KEGG" id="mbry:B1812_02255"/>
<dbReference type="OrthoDB" id="9804126at2"/>
<dbReference type="PANTHER" id="PTHR43445">
    <property type="entry name" value="UDP-N-ACETYLMURAMATE--L-ALANINE LIGASE-RELATED"/>
    <property type="match status" value="1"/>
</dbReference>
<dbReference type="Pfam" id="PF08245">
    <property type="entry name" value="Mur_ligase_M"/>
    <property type="match status" value="1"/>
</dbReference>
<feature type="domain" description="Mur ligase N-terminal catalytic" evidence="1">
    <location>
        <begin position="6"/>
        <end position="107"/>
    </location>
</feature>
<evidence type="ECO:0000313" key="4">
    <source>
        <dbReference type="Proteomes" id="UP000193978"/>
    </source>
</evidence>
<proteinExistence type="predicted"/>
<evidence type="ECO:0008006" key="5">
    <source>
        <dbReference type="Google" id="ProtNLM"/>
    </source>
</evidence>
<dbReference type="GO" id="GO:0005524">
    <property type="term" value="F:ATP binding"/>
    <property type="evidence" value="ECO:0007669"/>
    <property type="project" value="InterPro"/>
</dbReference>
<dbReference type="Gene3D" id="3.40.1190.10">
    <property type="entry name" value="Mur-like, catalytic domain"/>
    <property type="match status" value="1"/>
</dbReference>
<dbReference type="Gene3D" id="3.90.190.20">
    <property type="entry name" value="Mur ligase, C-terminal domain"/>
    <property type="match status" value="1"/>
</dbReference>
<name>A0A1W6MR91_9HYPH</name>
<dbReference type="Gene3D" id="3.40.50.720">
    <property type="entry name" value="NAD(P)-binding Rossmann-like Domain"/>
    <property type="match status" value="1"/>
</dbReference>
<dbReference type="SUPFAM" id="SSF53623">
    <property type="entry name" value="MurD-like peptide ligases, catalytic domain"/>
    <property type="match status" value="1"/>
</dbReference>
<dbReference type="RefSeq" id="WP_085770151.1">
    <property type="nucleotide sequence ID" value="NZ_AP027149.1"/>
</dbReference>
<feature type="domain" description="Mur ligase central" evidence="2">
    <location>
        <begin position="113"/>
        <end position="293"/>
    </location>
</feature>
<evidence type="ECO:0000259" key="2">
    <source>
        <dbReference type="Pfam" id="PF08245"/>
    </source>
</evidence>
<dbReference type="PANTHER" id="PTHR43445:SF5">
    <property type="entry name" value="UDP-N-ACETYLMURAMATE--L-ALANYL-GAMMA-D-GLUTAMYL-MESO-2,6-DIAMINOHEPTANDIOATE LIGASE"/>
    <property type="match status" value="1"/>
</dbReference>
<keyword evidence="4" id="KW-1185">Reference proteome</keyword>
<dbReference type="InterPro" id="IPR013221">
    <property type="entry name" value="Mur_ligase_cen"/>
</dbReference>
<protein>
    <recommendedName>
        <fullName evidence="5">UDP-N-acetylmuramate:L-alanyl-gamma-D-glutamyl-meso-diaminopimelate ligase</fullName>
    </recommendedName>
</protein>
<dbReference type="SUPFAM" id="SSF53244">
    <property type="entry name" value="MurD-like peptide ligases, peptide-binding domain"/>
    <property type="match status" value="1"/>
</dbReference>
<organism evidence="3 4">
    <name type="scientific">Methylocystis bryophila</name>
    <dbReference type="NCBI Taxonomy" id="655015"/>
    <lineage>
        <taxon>Bacteria</taxon>
        <taxon>Pseudomonadati</taxon>
        <taxon>Pseudomonadota</taxon>
        <taxon>Alphaproteobacteria</taxon>
        <taxon>Hyphomicrobiales</taxon>
        <taxon>Methylocystaceae</taxon>
        <taxon>Methylocystis</taxon>
    </lineage>
</organism>
<dbReference type="SUPFAM" id="SSF51984">
    <property type="entry name" value="MurCD N-terminal domain"/>
    <property type="match status" value="1"/>
</dbReference>